<reference evidence="2 3" key="1">
    <citation type="journal article" date="2023" name="IScience">
        <title>Expanded male sex-determining region conserved during the evolution of homothallism in the green alga Volvox.</title>
        <authorList>
            <person name="Yamamoto K."/>
            <person name="Matsuzaki R."/>
            <person name="Mahakham W."/>
            <person name="Heman W."/>
            <person name="Sekimoto H."/>
            <person name="Kawachi M."/>
            <person name="Minakuchi Y."/>
            <person name="Toyoda A."/>
            <person name="Nozaki H."/>
        </authorList>
    </citation>
    <scope>NUCLEOTIDE SEQUENCE [LARGE SCALE GENOMIC DNA]</scope>
    <source>
        <strain evidence="2 3">NIES-4468</strain>
    </source>
</reference>
<keyword evidence="3" id="KW-1185">Reference proteome</keyword>
<name>A0ABQ5S729_9CHLO</name>
<feature type="signal peptide" evidence="1">
    <location>
        <begin position="1"/>
        <end position="23"/>
    </location>
</feature>
<feature type="chain" id="PRO_5046345850" evidence="1">
    <location>
        <begin position="24"/>
        <end position="477"/>
    </location>
</feature>
<organism evidence="2 3">
    <name type="scientific">Volvox africanus</name>
    <dbReference type="NCBI Taxonomy" id="51714"/>
    <lineage>
        <taxon>Eukaryota</taxon>
        <taxon>Viridiplantae</taxon>
        <taxon>Chlorophyta</taxon>
        <taxon>core chlorophytes</taxon>
        <taxon>Chlorophyceae</taxon>
        <taxon>CS clade</taxon>
        <taxon>Chlamydomonadales</taxon>
        <taxon>Volvocaceae</taxon>
        <taxon>Volvox</taxon>
    </lineage>
</organism>
<sequence>MIIFNPSTVLLLLFNYIIFCTLSSSTEYASERYSHPLCSANFTEDPVLPVAKSVTDITHLFDGIGLPDGACVFNPAVVHVAGRIYCLFARVYQATDSFRRCRPGHLDRSPFLDGWRGRSTNVLAVLRLRKRLDSRQLHAKLLGYSYLGQSNHEDGRLFKDKHGRVFVYMALPLGTPPKRAVVNTVSRVLIRCVRASDNCSVSLGYPRLLSYFGGESVMDKNWVPWNGTAFMSYSRYGTFGPHSVFNWGSYDEPTFHTGFDAVAEDSVFPRFAAFYGNLMHLSGGSPAILEEGGRSFLAIGHLKAHPGCFHPEVTPAWANMSFPKLLPGVQDRCAHLAQSSNAEQKTEELRKAFSFGNAASIGVHYPLEYAFFFYRRVYCMCATVPWSGRLHAMTWMGVAVSVPSSTCNIYAGSLLQLQEHAGLGTRGRGRTMLLCPVWLTYANRKMEGSAALQSIGSPFYYTRVQKDDLRGAYMEML</sequence>
<dbReference type="EMBL" id="BSDZ01000025">
    <property type="protein sequence ID" value="GLI65697.1"/>
    <property type="molecule type" value="Genomic_DNA"/>
</dbReference>
<evidence type="ECO:0000256" key="1">
    <source>
        <dbReference type="SAM" id="SignalP"/>
    </source>
</evidence>
<dbReference type="Proteomes" id="UP001165090">
    <property type="component" value="Unassembled WGS sequence"/>
</dbReference>
<evidence type="ECO:0000313" key="2">
    <source>
        <dbReference type="EMBL" id="GLI65697.1"/>
    </source>
</evidence>
<protein>
    <submittedName>
        <fullName evidence="2">Uncharacterized protein</fullName>
    </submittedName>
</protein>
<accession>A0ABQ5S729</accession>
<keyword evidence="1" id="KW-0732">Signal</keyword>
<gene>
    <name evidence="2" type="ORF">VaNZ11_009207</name>
</gene>
<dbReference type="InterPro" id="IPR023296">
    <property type="entry name" value="Glyco_hydro_beta-prop_sf"/>
</dbReference>
<proteinExistence type="predicted"/>
<comment type="caution">
    <text evidence="2">The sequence shown here is derived from an EMBL/GenBank/DDBJ whole genome shotgun (WGS) entry which is preliminary data.</text>
</comment>
<dbReference type="SUPFAM" id="SSF75005">
    <property type="entry name" value="Arabinanase/levansucrase/invertase"/>
    <property type="match status" value="1"/>
</dbReference>
<evidence type="ECO:0000313" key="3">
    <source>
        <dbReference type="Proteomes" id="UP001165090"/>
    </source>
</evidence>